<dbReference type="InterPro" id="IPR038565">
    <property type="entry name" value="CLIP_sf"/>
</dbReference>
<comment type="domain">
    <text evidence="12">The clip domain consists of 35-55 residues which are 'knitted' together usually by 3 conserved disulfide bonds forming a clip-like compact structure.</text>
</comment>
<dbReference type="InterPro" id="IPR033116">
    <property type="entry name" value="TRYPSIN_SER"/>
</dbReference>
<protein>
    <recommendedName>
        <fullName evidence="12">CLIP domain-containing serine protease</fullName>
        <ecNumber evidence="11">3.4.21.-</ecNumber>
    </recommendedName>
</protein>
<comment type="similarity">
    <text evidence="10 12">Belongs to the peptidase S1 family. CLIP subfamily.</text>
</comment>
<evidence type="ECO:0000256" key="12">
    <source>
        <dbReference type="RuleBase" id="RU366078"/>
    </source>
</evidence>
<dbReference type="GO" id="GO:0046872">
    <property type="term" value="F:metal ion binding"/>
    <property type="evidence" value="ECO:0007669"/>
    <property type="project" value="UniProtKB-KW"/>
</dbReference>
<keyword evidence="7" id="KW-0865">Zymogen</keyword>
<evidence type="ECO:0000256" key="9">
    <source>
        <dbReference type="ARBA" id="ARBA00023180"/>
    </source>
</evidence>
<dbReference type="GO" id="GO:0005576">
    <property type="term" value="C:extracellular region"/>
    <property type="evidence" value="ECO:0007669"/>
    <property type="project" value="UniProtKB-SubCell"/>
</dbReference>
<dbReference type="EC" id="3.4.21.-" evidence="11"/>
<accession>A0A1Q3G530</accession>
<dbReference type="Gene3D" id="2.40.10.10">
    <property type="entry name" value="Trypsin-like serine proteases"/>
    <property type="match status" value="2"/>
</dbReference>
<comment type="subcellular location">
    <subcellularLocation>
        <location evidence="12">Secreted</location>
    </subcellularLocation>
</comment>
<keyword evidence="12" id="KW-0964">Secreted</keyword>
<keyword evidence="2" id="KW-0479">Metal-binding</keyword>
<evidence type="ECO:0000256" key="2">
    <source>
        <dbReference type="ARBA" id="ARBA00022723"/>
    </source>
</evidence>
<evidence type="ECO:0000256" key="10">
    <source>
        <dbReference type="ARBA" id="ARBA00024195"/>
    </source>
</evidence>
<evidence type="ECO:0000256" key="4">
    <source>
        <dbReference type="ARBA" id="ARBA00022801"/>
    </source>
</evidence>
<keyword evidence="4 11" id="KW-0378">Hydrolase</keyword>
<organism evidence="15">
    <name type="scientific">Culex tarsalis</name>
    <name type="common">Encephalitis mosquito</name>
    <dbReference type="NCBI Taxonomy" id="7177"/>
    <lineage>
        <taxon>Eukaryota</taxon>
        <taxon>Metazoa</taxon>
        <taxon>Ecdysozoa</taxon>
        <taxon>Arthropoda</taxon>
        <taxon>Hexapoda</taxon>
        <taxon>Insecta</taxon>
        <taxon>Pterygota</taxon>
        <taxon>Neoptera</taxon>
        <taxon>Endopterygota</taxon>
        <taxon>Diptera</taxon>
        <taxon>Nematocera</taxon>
        <taxon>Culicoidea</taxon>
        <taxon>Culicidae</taxon>
        <taxon>Culicinae</taxon>
        <taxon>Culicini</taxon>
        <taxon>Culex</taxon>
        <taxon>Culex</taxon>
    </lineage>
</organism>
<dbReference type="PROSITE" id="PS00135">
    <property type="entry name" value="TRYPSIN_SER"/>
    <property type="match status" value="1"/>
</dbReference>
<keyword evidence="6" id="KW-0106">Calcium</keyword>
<evidence type="ECO:0000259" key="14">
    <source>
        <dbReference type="PROSITE" id="PS51888"/>
    </source>
</evidence>
<dbReference type="InterPro" id="IPR022700">
    <property type="entry name" value="CLIP"/>
</dbReference>
<evidence type="ECO:0000313" key="15">
    <source>
        <dbReference type="EMBL" id="JAV34911.1"/>
    </source>
</evidence>
<dbReference type="PROSITE" id="PS50240">
    <property type="entry name" value="TRYPSIN_DOM"/>
    <property type="match status" value="1"/>
</dbReference>
<dbReference type="EMBL" id="GFDL01000134">
    <property type="protein sequence ID" value="JAV34911.1"/>
    <property type="molecule type" value="Transcribed_RNA"/>
</dbReference>
<evidence type="ECO:0000259" key="13">
    <source>
        <dbReference type="PROSITE" id="PS50240"/>
    </source>
</evidence>
<feature type="domain" description="Peptidase S1" evidence="13">
    <location>
        <begin position="103"/>
        <end position="357"/>
    </location>
</feature>
<keyword evidence="3 12" id="KW-0732">Signal</keyword>
<dbReference type="InterPro" id="IPR051487">
    <property type="entry name" value="Ser/Thr_Proteases_Immune/Dev"/>
</dbReference>
<keyword evidence="1 11" id="KW-0645">Protease</keyword>
<dbReference type="SMART" id="SM00680">
    <property type="entry name" value="CLIP"/>
    <property type="match status" value="1"/>
</dbReference>
<dbReference type="InterPro" id="IPR001314">
    <property type="entry name" value="Peptidase_S1A"/>
</dbReference>
<dbReference type="InterPro" id="IPR018114">
    <property type="entry name" value="TRYPSIN_HIS"/>
</dbReference>
<dbReference type="InterPro" id="IPR001254">
    <property type="entry name" value="Trypsin_dom"/>
</dbReference>
<dbReference type="PANTHER" id="PTHR24256">
    <property type="entry name" value="TRYPTASE-RELATED"/>
    <property type="match status" value="1"/>
</dbReference>
<dbReference type="GO" id="GO:0004252">
    <property type="term" value="F:serine-type endopeptidase activity"/>
    <property type="evidence" value="ECO:0007669"/>
    <property type="project" value="UniProtKB-UniRule"/>
</dbReference>
<dbReference type="InterPro" id="IPR043504">
    <property type="entry name" value="Peptidase_S1_PA_chymotrypsin"/>
</dbReference>
<feature type="signal peptide" evidence="12">
    <location>
        <begin position="1"/>
        <end position="24"/>
    </location>
</feature>
<evidence type="ECO:0000256" key="11">
    <source>
        <dbReference type="RuleBase" id="RU363034"/>
    </source>
</evidence>
<dbReference type="CDD" id="cd00190">
    <property type="entry name" value="Tryp_SPc"/>
    <property type="match status" value="1"/>
</dbReference>
<dbReference type="FunFam" id="2.40.10.10:FF:000078">
    <property type="entry name" value="Serine protease H137"/>
    <property type="match status" value="1"/>
</dbReference>
<evidence type="ECO:0000256" key="7">
    <source>
        <dbReference type="ARBA" id="ARBA00023145"/>
    </source>
</evidence>
<dbReference type="Gene3D" id="3.30.1640.30">
    <property type="match status" value="1"/>
</dbReference>
<dbReference type="PROSITE" id="PS00134">
    <property type="entry name" value="TRYPSIN_HIS"/>
    <property type="match status" value="1"/>
</dbReference>
<evidence type="ECO:0000256" key="6">
    <source>
        <dbReference type="ARBA" id="ARBA00022837"/>
    </source>
</evidence>
<evidence type="ECO:0000256" key="1">
    <source>
        <dbReference type="ARBA" id="ARBA00022670"/>
    </source>
</evidence>
<dbReference type="InterPro" id="IPR009003">
    <property type="entry name" value="Peptidase_S1_PA"/>
</dbReference>
<name>A0A1Q3G530_CULTA</name>
<dbReference type="SUPFAM" id="SSF50494">
    <property type="entry name" value="Trypsin-like serine proteases"/>
    <property type="match status" value="1"/>
</dbReference>
<evidence type="ECO:0000256" key="5">
    <source>
        <dbReference type="ARBA" id="ARBA00022825"/>
    </source>
</evidence>
<dbReference type="GO" id="GO:0006508">
    <property type="term" value="P:proteolysis"/>
    <property type="evidence" value="ECO:0007669"/>
    <property type="project" value="UniProtKB-KW"/>
</dbReference>
<dbReference type="SMART" id="SM00020">
    <property type="entry name" value="Tryp_SPc"/>
    <property type="match status" value="1"/>
</dbReference>
<sequence length="358" mass="39673">MMKWSSFRLLGLAVLVAIVCVTSGELNETCTTTTMQVGRCVLPVNCQYALNILRSNYISDEEWYYLHNNQCGTFHDGKIPKPLICCPVVSNAPSCGVSVGNRIFGGEETAFGEIPWAGLIRYKVSKNRFAAKCGCTLLNSRWVLTAAHCITSVPSSWKLHRVVFSEWNANKRAPCNPAVIETNQCRKEYSIEEHIIHPMFDSSSLSMRHDLALIKTETEVQFDEYVIPICLPFSKRIRELPIDGEPFTVTGWGQTEQDNSSGIQRHVEVFGKNNSVCDKAFAPLGITLSEDQICVGGERGKDSCRGDSGSSLTRQEGLVNYLVGVVSLGAQKCGTKDHPGVYTKVANYLDWLEDVMIS</sequence>
<evidence type="ECO:0000256" key="8">
    <source>
        <dbReference type="ARBA" id="ARBA00023157"/>
    </source>
</evidence>
<dbReference type="PROSITE" id="PS51888">
    <property type="entry name" value="CLIP"/>
    <property type="match status" value="1"/>
</dbReference>
<keyword evidence="8" id="KW-1015">Disulfide bond</keyword>
<feature type="chain" id="PRO_5023965068" description="CLIP domain-containing serine protease" evidence="12">
    <location>
        <begin position="25"/>
        <end position="358"/>
    </location>
</feature>
<reference evidence="15" key="1">
    <citation type="submission" date="2017-01" db="EMBL/GenBank/DDBJ databases">
        <title>A deep insight into the sialotranscriptome of adult male and female Cluex tarsalis mosquitoes.</title>
        <authorList>
            <person name="Ribeiro J.M."/>
            <person name="Moreira F."/>
            <person name="Bernard K.A."/>
            <person name="Calvo E."/>
        </authorList>
    </citation>
    <scope>NUCLEOTIDE SEQUENCE</scope>
    <source>
        <strain evidence="15">Kern County</strain>
        <tissue evidence="15">Salivary glands</tissue>
    </source>
</reference>
<feature type="domain" description="Clip" evidence="14">
    <location>
        <begin position="29"/>
        <end position="86"/>
    </location>
</feature>
<dbReference type="AlphaFoldDB" id="A0A1Q3G530"/>
<keyword evidence="5 11" id="KW-0720">Serine protease</keyword>
<keyword evidence="9" id="KW-0325">Glycoprotein</keyword>
<evidence type="ECO:0000256" key="3">
    <source>
        <dbReference type="ARBA" id="ARBA00022729"/>
    </source>
</evidence>
<proteinExistence type="inferred from homology"/>
<dbReference type="PRINTS" id="PR00722">
    <property type="entry name" value="CHYMOTRYPSIN"/>
</dbReference>
<dbReference type="Pfam" id="PF12032">
    <property type="entry name" value="CLIP"/>
    <property type="match status" value="1"/>
</dbReference>
<dbReference type="Pfam" id="PF00089">
    <property type="entry name" value="Trypsin"/>
    <property type="match status" value="1"/>
</dbReference>